<comment type="caution">
    <text evidence="1">The sequence shown here is derived from an EMBL/GenBank/DDBJ whole genome shotgun (WGS) entry which is preliminary data.</text>
</comment>
<evidence type="ECO:0000313" key="2">
    <source>
        <dbReference type="Proteomes" id="UP000287853"/>
    </source>
</evidence>
<gene>
    <name evidence="1" type="ORF">H206_05590</name>
</gene>
<organism evidence="1 2">
    <name type="scientific">Candidatus Electrothrix aarhusensis</name>
    <dbReference type="NCBI Taxonomy" id="1859131"/>
    <lineage>
        <taxon>Bacteria</taxon>
        <taxon>Pseudomonadati</taxon>
        <taxon>Thermodesulfobacteriota</taxon>
        <taxon>Desulfobulbia</taxon>
        <taxon>Desulfobulbales</taxon>
        <taxon>Desulfobulbaceae</taxon>
        <taxon>Candidatus Electrothrix</taxon>
    </lineage>
</organism>
<sequence>MELAEELGHPKLEEWREGLATVRAEIKGR</sequence>
<name>A0A3S3SQH5_9BACT</name>
<keyword evidence="2" id="KW-1185">Reference proteome</keyword>
<accession>A0A3S3SQH5</accession>
<dbReference type="Proteomes" id="UP000287853">
    <property type="component" value="Unassembled WGS sequence"/>
</dbReference>
<dbReference type="EMBL" id="MTKO01000022">
    <property type="protein sequence ID" value="RWX47809.1"/>
    <property type="molecule type" value="Genomic_DNA"/>
</dbReference>
<proteinExistence type="predicted"/>
<protein>
    <submittedName>
        <fullName evidence="1">Uncharacterized protein</fullName>
    </submittedName>
</protein>
<reference evidence="1 2" key="1">
    <citation type="submission" date="2017-01" db="EMBL/GenBank/DDBJ databases">
        <title>The cable genome- insights into the physiology and evolution of filamentous bacteria capable of sulfide oxidation via long distance electron transfer.</title>
        <authorList>
            <person name="Schreiber L."/>
            <person name="Bjerg J.T."/>
            <person name="Boggild A."/>
            <person name="Van De Vossenberg J."/>
            <person name="Meysman F."/>
            <person name="Nielsen L.P."/>
            <person name="Schramm A."/>
            <person name="Kjeldsen K.U."/>
        </authorList>
    </citation>
    <scope>NUCLEOTIDE SEQUENCE [LARGE SCALE GENOMIC DNA]</scope>
    <source>
        <strain evidence="1">MCF</strain>
    </source>
</reference>
<evidence type="ECO:0000313" key="1">
    <source>
        <dbReference type="EMBL" id="RWX47809.1"/>
    </source>
</evidence>
<dbReference type="AlphaFoldDB" id="A0A3S3SQH5"/>